<feature type="domain" description="Carbohydrate-binding" evidence="2">
    <location>
        <begin position="39"/>
        <end position="194"/>
    </location>
</feature>
<dbReference type="Gene3D" id="2.60.40.1190">
    <property type="match status" value="1"/>
</dbReference>
<dbReference type="InterPro" id="IPR045670">
    <property type="entry name" value="DUF5916"/>
</dbReference>
<dbReference type="Pfam" id="PF06452">
    <property type="entry name" value="CBM9_1"/>
    <property type="match status" value="1"/>
</dbReference>
<comment type="caution">
    <text evidence="4">The sequence shown here is derived from an EMBL/GenBank/DDBJ whole genome shotgun (WGS) entry which is preliminary data.</text>
</comment>
<dbReference type="SUPFAM" id="SSF49344">
    <property type="entry name" value="CBD9-like"/>
    <property type="match status" value="1"/>
</dbReference>
<feature type="chain" id="PRO_5045809138" evidence="1">
    <location>
        <begin position="21"/>
        <end position="776"/>
    </location>
</feature>
<evidence type="ECO:0000259" key="2">
    <source>
        <dbReference type="Pfam" id="PF06452"/>
    </source>
</evidence>
<evidence type="ECO:0000313" key="4">
    <source>
        <dbReference type="EMBL" id="MFC3138030.1"/>
    </source>
</evidence>
<dbReference type="Proteomes" id="UP001595621">
    <property type="component" value="Unassembled WGS sequence"/>
</dbReference>
<dbReference type="EMBL" id="JBHRTD010000006">
    <property type="protein sequence ID" value="MFC3138030.1"/>
    <property type="molecule type" value="Genomic_DNA"/>
</dbReference>
<evidence type="ECO:0000256" key="1">
    <source>
        <dbReference type="SAM" id="SignalP"/>
    </source>
</evidence>
<evidence type="ECO:0000313" key="5">
    <source>
        <dbReference type="Proteomes" id="UP001595621"/>
    </source>
</evidence>
<keyword evidence="1" id="KW-0732">Signal</keyword>
<reference evidence="5" key="1">
    <citation type="journal article" date="2019" name="Int. J. Syst. Evol. Microbiol.">
        <title>The Global Catalogue of Microorganisms (GCM) 10K type strain sequencing project: providing services to taxonomists for standard genome sequencing and annotation.</title>
        <authorList>
            <consortium name="The Broad Institute Genomics Platform"/>
            <consortium name="The Broad Institute Genome Sequencing Center for Infectious Disease"/>
            <person name="Wu L."/>
            <person name="Ma J."/>
        </authorList>
    </citation>
    <scope>NUCLEOTIDE SEQUENCE [LARGE SCALE GENOMIC DNA]</scope>
    <source>
        <strain evidence="5">KCTC 52277</strain>
    </source>
</reference>
<gene>
    <name evidence="4" type="ORF">ACFOE0_07460</name>
</gene>
<dbReference type="InterPro" id="IPR010502">
    <property type="entry name" value="Carb-bd_dom_fam9"/>
</dbReference>
<evidence type="ECO:0000259" key="3">
    <source>
        <dbReference type="Pfam" id="PF19313"/>
    </source>
</evidence>
<dbReference type="RefSeq" id="WP_248934791.1">
    <property type="nucleotide sequence ID" value="NZ_JAKILF010000002.1"/>
</dbReference>
<proteinExistence type="predicted"/>
<keyword evidence="5" id="KW-1185">Reference proteome</keyword>
<dbReference type="Pfam" id="PF19313">
    <property type="entry name" value="DUF5916"/>
    <property type="match status" value="1"/>
</dbReference>
<name>A0ABV7G9K9_9GAMM</name>
<accession>A0ABV7G9K9</accession>
<organism evidence="4 5">
    <name type="scientific">Shewanella submarina</name>
    <dbReference type="NCBI Taxonomy" id="2016376"/>
    <lineage>
        <taxon>Bacteria</taxon>
        <taxon>Pseudomonadati</taxon>
        <taxon>Pseudomonadota</taxon>
        <taxon>Gammaproteobacteria</taxon>
        <taxon>Alteromonadales</taxon>
        <taxon>Shewanellaceae</taxon>
        <taxon>Shewanella</taxon>
    </lineage>
</organism>
<sequence length="776" mass="88323">MPRQYFALALLLGSSFGATAGDAGNFHLDIPMLTAPAEIDGRLDDAVWQQAATTQLTIETGPGENTPAPVMTDAKIFATQESLFVAFVAHDPDPSKIRANLSPRDRNWGDDLVGIKLDTYNDARLAYQFFINPFGVQADSIENELTGRESDAWDGIWYAAGEMTDKGYQVEIELPFRMFNFDKASAQEWGFELIRFWPRDEVHRLSTQARDRDNNCTLCQLGVVTGLENLEQGNDLQITPSLVAGHNRDRELPNGDWQDETDVDVGVDVRWGITPDLLLSATINPDFSQVEADAGQLDVNNTFALFFPEKRAFFLDNKDYFDTQMNLVYTRNIGDPDYGAKLTGREGQHTFGALVANDTQTRFLVPGNLSSSVASIDKESQNLVGRYRYDVSSGLSIGALTTLRKAGDYHNYQFATDIKYQPTDQDTFTAQYSVSNTQYPEGLYKEFCGDSDNCEIPPGGCERGDCDINERVLRLLKQEDFDGDLLRLRYQRETRNWYANLHYQATSADYRADLGFVDRVDFNKFVAGGGYIWYPEDATFNRIRWGGDWDITHNDAGEELEREIETSLELQGKLQSYMEMGLVHRSRVGLREDKSILNIEDNTTLFHETFGWFYGEFWPAQTIKTRLNMSYGDTIDFANNRPGTNTRFRPGISWDVMDNLALDFAWEYRSLDVAEGELFNASLGDLRLNWQLSLQSFLRVSSVYTDIQRDPSLYLYSTPDSEYKGMFNEVLYGYQLNPQSVFYLGYSDGFRQDDEIKSLTQDEQTLFMKISYAWLI</sequence>
<feature type="signal peptide" evidence="1">
    <location>
        <begin position="1"/>
        <end position="20"/>
    </location>
</feature>
<feature type="domain" description="DUF5916" evidence="3">
    <location>
        <begin position="256"/>
        <end position="337"/>
    </location>
</feature>
<protein>
    <submittedName>
        <fullName evidence="4">DUF5916 domain-containing protein</fullName>
    </submittedName>
</protein>
<dbReference type="CDD" id="cd09618">
    <property type="entry name" value="CBM9_like_2"/>
    <property type="match status" value="1"/>
</dbReference>